<dbReference type="Proteomes" id="UP000298327">
    <property type="component" value="Unassembled WGS sequence"/>
</dbReference>
<protein>
    <submittedName>
        <fullName evidence="2">Uncharacterized protein</fullName>
    </submittedName>
</protein>
<keyword evidence="1" id="KW-0812">Transmembrane</keyword>
<reference evidence="2 3" key="1">
    <citation type="submission" date="2019-02" db="EMBL/GenBank/DDBJ databases">
        <title>Genome sequencing of the rare red list fungi Dentipellis fragilis.</title>
        <authorList>
            <person name="Buettner E."/>
            <person name="Kellner H."/>
        </authorList>
    </citation>
    <scope>NUCLEOTIDE SEQUENCE [LARGE SCALE GENOMIC DNA]</scope>
    <source>
        <strain evidence="2 3">DSM 105465</strain>
    </source>
</reference>
<keyword evidence="1" id="KW-1133">Transmembrane helix</keyword>
<dbReference type="AlphaFoldDB" id="A0A4Y9Z163"/>
<feature type="transmembrane region" description="Helical" evidence="1">
    <location>
        <begin position="145"/>
        <end position="170"/>
    </location>
</feature>
<comment type="caution">
    <text evidence="2">The sequence shown here is derived from an EMBL/GenBank/DDBJ whole genome shotgun (WGS) entry which is preliminary data.</text>
</comment>
<feature type="transmembrane region" description="Helical" evidence="1">
    <location>
        <begin position="190"/>
        <end position="208"/>
    </location>
</feature>
<evidence type="ECO:0000313" key="3">
    <source>
        <dbReference type="Proteomes" id="UP000298327"/>
    </source>
</evidence>
<dbReference type="OrthoDB" id="264354at2759"/>
<sequence length="233" mass="25655">MNTVRPREVSSALAQLLSELLCLLRMPAVPLPLSLRTHAGVVIGGLSTVLFVLIVLASSFLTTTFLSAFDDPSLSSSDYYFFSPFWTNPIDVGHELVRAALRILQDDSIGIIDPGTFNPQARVTPRVPFQPRAPPGLLKRLIQRFMLGLPVVGAGSLVHMLLSLPVLGPVHWLARFRGGRSRRRSGTRDAAAIVIVFLLFVGACRALYKVYQLTESLTKRVLLRAEDIILEVQ</sequence>
<accession>A0A4Y9Z163</accession>
<proteinExistence type="predicted"/>
<name>A0A4Y9Z163_9AGAM</name>
<dbReference type="EMBL" id="SEOQ01000164">
    <property type="protein sequence ID" value="TFY68375.1"/>
    <property type="molecule type" value="Genomic_DNA"/>
</dbReference>
<evidence type="ECO:0000256" key="1">
    <source>
        <dbReference type="SAM" id="Phobius"/>
    </source>
</evidence>
<feature type="transmembrane region" description="Helical" evidence="1">
    <location>
        <begin position="41"/>
        <end position="69"/>
    </location>
</feature>
<organism evidence="2 3">
    <name type="scientific">Dentipellis fragilis</name>
    <dbReference type="NCBI Taxonomy" id="205917"/>
    <lineage>
        <taxon>Eukaryota</taxon>
        <taxon>Fungi</taxon>
        <taxon>Dikarya</taxon>
        <taxon>Basidiomycota</taxon>
        <taxon>Agaricomycotina</taxon>
        <taxon>Agaricomycetes</taxon>
        <taxon>Russulales</taxon>
        <taxon>Hericiaceae</taxon>
        <taxon>Dentipellis</taxon>
    </lineage>
</organism>
<dbReference type="STRING" id="205917.A0A4Y9Z163"/>
<keyword evidence="3" id="KW-1185">Reference proteome</keyword>
<gene>
    <name evidence="2" type="ORF">EVG20_g3587</name>
</gene>
<evidence type="ECO:0000313" key="2">
    <source>
        <dbReference type="EMBL" id="TFY68375.1"/>
    </source>
</evidence>
<keyword evidence="1" id="KW-0472">Membrane</keyword>